<evidence type="ECO:0000313" key="6">
    <source>
        <dbReference type="Proteomes" id="UP001165368"/>
    </source>
</evidence>
<evidence type="ECO:0000256" key="1">
    <source>
        <dbReference type="SAM" id="Phobius"/>
    </source>
</evidence>
<dbReference type="EMBL" id="JAKLTQ010000018">
    <property type="protein sequence ID" value="MCG2623950.1"/>
    <property type="molecule type" value="Genomic_DNA"/>
</dbReference>
<gene>
    <name evidence="5" type="ORF">LVY72_18820</name>
</gene>
<dbReference type="InterPro" id="IPR036388">
    <property type="entry name" value="WH-like_DNA-bd_sf"/>
</dbReference>
<feature type="transmembrane region" description="Helical" evidence="1">
    <location>
        <begin position="132"/>
        <end position="152"/>
    </location>
</feature>
<evidence type="ECO:0000313" key="5">
    <source>
        <dbReference type="EMBL" id="MCG2623950.1"/>
    </source>
</evidence>
<dbReference type="Pfam" id="PF08223">
    <property type="entry name" value="PaaX_C"/>
    <property type="match status" value="1"/>
</dbReference>
<keyword evidence="1" id="KW-0472">Membrane</keyword>
<reference evidence="5" key="1">
    <citation type="submission" date="2022-01" db="EMBL/GenBank/DDBJ databases">
        <authorList>
            <person name="Jo J.-H."/>
            <person name="Im W.-T."/>
        </authorList>
    </citation>
    <scope>NUCLEOTIDE SEQUENCE</scope>
    <source>
        <strain evidence="5">I2-34</strain>
    </source>
</reference>
<dbReference type="InterPro" id="IPR011965">
    <property type="entry name" value="PaaX_trns_reg"/>
</dbReference>
<proteinExistence type="predicted"/>
<dbReference type="Pfam" id="PF07848">
    <property type="entry name" value="PaaX"/>
    <property type="match status" value="1"/>
</dbReference>
<name>A0ABS9LBA2_9MICC</name>
<dbReference type="Pfam" id="PF20803">
    <property type="entry name" value="PaaX_M"/>
    <property type="match status" value="1"/>
</dbReference>
<sequence>MSAPDLELTGPVPSPAHRPLHQELVVTLYGLYGAGGMLPVSALVAMLADLGVDGQAARSTISRLKAKGILRSRKHDGVAGYTLSPDVLDLFRADDQRIFAPERSKPGDPWSLVVFSVPEAERNRRYELKAELTSLGFGFVAAGVAIAPSTVMGQAMGRLAERGLDGYAEYFSGDYLKSGDIRALVPQWWDLGSLDRQYEDFLEDYAGLADYWERRTAGGGPLPASEHRLAFATYVPLLTLWRKFPYRDPNLPLEYLPEGWKAPRAKQAFLTLHRILCDPAATYAGELLDARN</sequence>
<evidence type="ECO:0000259" key="3">
    <source>
        <dbReference type="Pfam" id="PF08223"/>
    </source>
</evidence>
<keyword evidence="6" id="KW-1185">Reference proteome</keyword>
<dbReference type="PANTHER" id="PTHR30319">
    <property type="entry name" value="PHENYLACETIC ACID REGULATOR-RELATED TRANSCRIPTIONAL REPRESSOR"/>
    <property type="match status" value="1"/>
</dbReference>
<dbReference type="Proteomes" id="UP001165368">
    <property type="component" value="Unassembled WGS sequence"/>
</dbReference>
<dbReference type="PANTHER" id="PTHR30319:SF1">
    <property type="entry name" value="TRANSCRIPTIONAL REPRESSOR PAAX"/>
    <property type="match status" value="1"/>
</dbReference>
<organism evidence="5 6">
    <name type="scientific">Arthrobacter hankyongi</name>
    <dbReference type="NCBI Taxonomy" id="2904801"/>
    <lineage>
        <taxon>Bacteria</taxon>
        <taxon>Bacillati</taxon>
        <taxon>Actinomycetota</taxon>
        <taxon>Actinomycetes</taxon>
        <taxon>Micrococcales</taxon>
        <taxon>Micrococcaceae</taxon>
        <taxon>Arthrobacter</taxon>
    </lineage>
</organism>
<keyword evidence="1" id="KW-1133">Transmembrane helix</keyword>
<dbReference type="RefSeq" id="WP_237824781.1">
    <property type="nucleotide sequence ID" value="NZ_JAKLTQ010000018.1"/>
</dbReference>
<dbReference type="InterPro" id="IPR048846">
    <property type="entry name" value="PaaX-like_central"/>
</dbReference>
<dbReference type="PIRSF" id="PIRSF020623">
    <property type="entry name" value="PaaX"/>
    <property type="match status" value="1"/>
</dbReference>
<evidence type="ECO:0000259" key="4">
    <source>
        <dbReference type="Pfam" id="PF20803"/>
    </source>
</evidence>
<keyword evidence="1" id="KW-0812">Transmembrane</keyword>
<feature type="transmembrane region" description="Helical" evidence="1">
    <location>
        <begin position="29"/>
        <end position="48"/>
    </location>
</feature>
<dbReference type="InterPro" id="IPR013225">
    <property type="entry name" value="PaaX_C"/>
</dbReference>
<comment type="caution">
    <text evidence="5">The sequence shown here is derived from an EMBL/GenBank/DDBJ whole genome shotgun (WGS) entry which is preliminary data.</text>
</comment>
<evidence type="ECO:0000259" key="2">
    <source>
        <dbReference type="Pfam" id="PF07848"/>
    </source>
</evidence>
<dbReference type="Gene3D" id="1.10.10.10">
    <property type="entry name" value="Winged helix-like DNA-binding domain superfamily/Winged helix DNA-binding domain"/>
    <property type="match status" value="1"/>
</dbReference>
<dbReference type="InterPro" id="IPR012906">
    <property type="entry name" value="PaaX-like_N"/>
</dbReference>
<feature type="domain" description="Transcriptional repressor PaaX-like N-terminal" evidence="2">
    <location>
        <begin position="24"/>
        <end position="84"/>
    </location>
</feature>
<feature type="domain" description="Transcriptional repressor PaaX-like C-terminal" evidence="3">
    <location>
        <begin position="189"/>
        <end position="284"/>
    </location>
</feature>
<accession>A0ABS9LBA2</accession>
<protein>
    <submittedName>
        <fullName evidence="5">PaaX family transcriptional regulator</fullName>
    </submittedName>
</protein>
<feature type="domain" description="Transcriptional repressor PaaX-like central Cas2-like" evidence="4">
    <location>
        <begin position="108"/>
        <end position="184"/>
    </location>
</feature>